<proteinExistence type="predicted"/>
<comment type="caution">
    <text evidence="1">The sequence shown here is derived from an EMBL/GenBank/DDBJ whole genome shotgun (WGS) entry which is preliminary data.</text>
</comment>
<dbReference type="Gene3D" id="3.20.20.70">
    <property type="entry name" value="Aldolase class I"/>
    <property type="match status" value="1"/>
</dbReference>
<sequence length="68" mass="7137">PLIEVTHGDGLGGTSVNYGFPAHSDEEYLGAVIPKLKNAKVSALLLPGIGTVDHLRMAKDLGVNTIRV</sequence>
<feature type="non-terminal residue" evidence="1">
    <location>
        <position position="1"/>
    </location>
</feature>
<evidence type="ECO:0000313" key="1">
    <source>
        <dbReference type="EMBL" id="MBN0990048.1"/>
    </source>
</evidence>
<dbReference type="InterPro" id="IPR013785">
    <property type="entry name" value="Aldolase_TIM"/>
</dbReference>
<feature type="non-terminal residue" evidence="1">
    <location>
        <position position="68"/>
    </location>
</feature>
<gene>
    <name evidence="1" type="ORF">JW498_22160</name>
</gene>
<dbReference type="Proteomes" id="UP000760472">
    <property type="component" value="Unassembled WGS sequence"/>
</dbReference>
<name>A0ABS2WE95_9GAMM</name>
<keyword evidence="2" id="KW-1185">Reference proteome</keyword>
<organism evidence="1 2">
    <name type="scientific">Amphritea pacifica</name>
    <dbReference type="NCBI Taxonomy" id="2811233"/>
    <lineage>
        <taxon>Bacteria</taxon>
        <taxon>Pseudomonadati</taxon>
        <taxon>Pseudomonadota</taxon>
        <taxon>Gammaproteobacteria</taxon>
        <taxon>Oceanospirillales</taxon>
        <taxon>Oceanospirillaceae</taxon>
        <taxon>Amphritea</taxon>
    </lineage>
</organism>
<reference evidence="1 2" key="1">
    <citation type="submission" date="2021-02" db="EMBL/GenBank/DDBJ databases">
        <title>A novel species of genus Amphritea isolated from a fishpond in China.</title>
        <authorList>
            <person name="Lu H."/>
        </authorList>
    </citation>
    <scope>NUCLEOTIDE SEQUENCE [LARGE SCALE GENOMIC DNA]</scope>
    <source>
        <strain evidence="1 2">RP18W</strain>
    </source>
</reference>
<accession>A0ABS2WE95</accession>
<protein>
    <submittedName>
        <fullName evidence="1">4-hydroxy-2-oxovalerate aldolase</fullName>
    </submittedName>
</protein>
<evidence type="ECO:0000313" key="2">
    <source>
        <dbReference type="Proteomes" id="UP000760472"/>
    </source>
</evidence>
<dbReference type="EMBL" id="JAFFZP010000261">
    <property type="protein sequence ID" value="MBN0990048.1"/>
    <property type="molecule type" value="Genomic_DNA"/>
</dbReference>